<keyword evidence="2" id="KW-1185">Reference proteome</keyword>
<dbReference type="Proteomes" id="UP000800094">
    <property type="component" value="Unassembled WGS sequence"/>
</dbReference>
<evidence type="ECO:0000313" key="2">
    <source>
        <dbReference type="Proteomes" id="UP000800094"/>
    </source>
</evidence>
<accession>A0A6A6HXT0</accession>
<dbReference type="RefSeq" id="XP_033677546.1">
    <property type="nucleotide sequence ID" value="XM_033834038.1"/>
</dbReference>
<name>A0A6A6HXT0_9PLEO</name>
<organism evidence="1 2">
    <name type="scientific">Trematosphaeria pertusa</name>
    <dbReference type="NCBI Taxonomy" id="390896"/>
    <lineage>
        <taxon>Eukaryota</taxon>
        <taxon>Fungi</taxon>
        <taxon>Dikarya</taxon>
        <taxon>Ascomycota</taxon>
        <taxon>Pezizomycotina</taxon>
        <taxon>Dothideomycetes</taxon>
        <taxon>Pleosporomycetidae</taxon>
        <taxon>Pleosporales</taxon>
        <taxon>Massarineae</taxon>
        <taxon>Trematosphaeriaceae</taxon>
        <taxon>Trematosphaeria</taxon>
    </lineage>
</organism>
<reference evidence="1" key="1">
    <citation type="journal article" date="2020" name="Stud. Mycol.">
        <title>101 Dothideomycetes genomes: a test case for predicting lifestyles and emergence of pathogens.</title>
        <authorList>
            <person name="Haridas S."/>
            <person name="Albert R."/>
            <person name="Binder M."/>
            <person name="Bloem J."/>
            <person name="Labutti K."/>
            <person name="Salamov A."/>
            <person name="Andreopoulos B."/>
            <person name="Baker S."/>
            <person name="Barry K."/>
            <person name="Bills G."/>
            <person name="Bluhm B."/>
            <person name="Cannon C."/>
            <person name="Castanera R."/>
            <person name="Culley D."/>
            <person name="Daum C."/>
            <person name="Ezra D."/>
            <person name="Gonzalez J."/>
            <person name="Henrissat B."/>
            <person name="Kuo A."/>
            <person name="Liang C."/>
            <person name="Lipzen A."/>
            <person name="Lutzoni F."/>
            <person name="Magnuson J."/>
            <person name="Mondo S."/>
            <person name="Nolan M."/>
            <person name="Ohm R."/>
            <person name="Pangilinan J."/>
            <person name="Park H.-J."/>
            <person name="Ramirez L."/>
            <person name="Alfaro M."/>
            <person name="Sun H."/>
            <person name="Tritt A."/>
            <person name="Yoshinaga Y."/>
            <person name="Zwiers L.-H."/>
            <person name="Turgeon B."/>
            <person name="Goodwin S."/>
            <person name="Spatafora J."/>
            <person name="Crous P."/>
            <person name="Grigoriev I."/>
        </authorList>
    </citation>
    <scope>NUCLEOTIDE SEQUENCE</scope>
    <source>
        <strain evidence="1">CBS 122368</strain>
    </source>
</reference>
<evidence type="ECO:0000313" key="1">
    <source>
        <dbReference type="EMBL" id="KAF2242542.1"/>
    </source>
</evidence>
<proteinExistence type="predicted"/>
<sequence length="84" mass="9850">MRQIVGNPTNSDVKKSALPNIEEHWKQEWELWYLMTSGAGYYGHIEDHWKQECELWYLMTSGGGYYGREVKLVLDWASEKAGRP</sequence>
<dbReference type="GeneID" id="54587368"/>
<gene>
    <name evidence="1" type="ORF">BU26DRAFT_570624</name>
</gene>
<protein>
    <submittedName>
        <fullName evidence="1">Uncharacterized protein</fullName>
    </submittedName>
</protein>
<dbReference type="AlphaFoldDB" id="A0A6A6HXT0"/>
<dbReference type="EMBL" id="ML987207">
    <property type="protein sequence ID" value="KAF2242542.1"/>
    <property type="molecule type" value="Genomic_DNA"/>
</dbReference>